<sequence length="370" mass="42084">MKSTLSILLGFLLVLLASCSTDDESIPPQEPAPQPSNSAVEFGDDITLFENSGSLEVKLEFSKPAIKDGLIQIAIAIPEGLNFYTMPSAANKIITINVEEGESNASFSIVPENDNVIKGMKDILFDLNAVSEGFIMGEKKTLAVELIDDELYGKPKSFETITGNWKVKNTYTYTPEGRIHKIEWRKETPNLLTGTETYYYWYGKIARINYNENHDEYFYWDGDIIRSSEIIQNGIKTSFSEYNYNEEGNIGSKHVYYQDPNGGYKESFVYSYLYFPDGNLRLQITFIPDNSIDGYAVISQRYHDNYLDKPNWFPVNEIVPSLAAQKNLPGSYRILENGVDLSYSFTYQFDTEGKAVKRETNGETTTYTYY</sequence>
<gene>
    <name evidence="2" type="ORF">LU635_16940</name>
</gene>
<evidence type="ECO:0000313" key="3">
    <source>
        <dbReference type="Proteomes" id="UP001139344"/>
    </source>
</evidence>
<reference evidence="2" key="1">
    <citation type="submission" date="2021-12" db="EMBL/GenBank/DDBJ databases">
        <title>Description of Gramella crocea sp. nov., a new bacterium isolated from activated sludge.</title>
        <authorList>
            <person name="Zhang X."/>
        </authorList>
    </citation>
    <scope>NUCLEOTIDE SEQUENCE</scope>
    <source>
        <strain evidence="2">YB25</strain>
    </source>
</reference>
<dbReference type="EMBL" id="JAJSON010000030">
    <property type="protein sequence ID" value="MCG9973341.1"/>
    <property type="molecule type" value="Genomic_DNA"/>
</dbReference>
<dbReference type="RefSeq" id="WP_240100781.1">
    <property type="nucleotide sequence ID" value="NZ_JAJSON010000030.1"/>
</dbReference>
<dbReference type="Proteomes" id="UP001139344">
    <property type="component" value="Unassembled WGS sequence"/>
</dbReference>
<feature type="signal peptide" evidence="1">
    <location>
        <begin position="1"/>
        <end position="22"/>
    </location>
</feature>
<comment type="caution">
    <text evidence="2">The sequence shown here is derived from an EMBL/GenBank/DDBJ whole genome shotgun (WGS) entry which is preliminary data.</text>
</comment>
<name>A0A9X1V025_9FLAO</name>
<protein>
    <recommendedName>
        <fullName evidence="4">DUF4595 domain-containing protein</fullName>
    </recommendedName>
</protein>
<feature type="chain" id="PRO_5040796505" description="DUF4595 domain-containing protein" evidence="1">
    <location>
        <begin position="23"/>
        <end position="370"/>
    </location>
</feature>
<evidence type="ECO:0000313" key="2">
    <source>
        <dbReference type="EMBL" id="MCG9973341.1"/>
    </source>
</evidence>
<evidence type="ECO:0008006" key="4">
    <source>
        <dbReference type="Google" id="ProtNLM"/>
    </source>
</evidence>
<proteinExistence type="predicted"/>
<keyword evidence="3" id="KW-1185">Reference proteome</keyword>
<dbReference type="PROSITE" id="PS51257">
    <property type="entry name" value="PROKAR_LIPOPROTEIN"/>
    <property type="match status" value="1"/>
</dbReference>
<keyword evidence="1" id="KW-0732">Signal</keyword>
<organism evidence="2 3">
    <name type="scientific">Christiangramia crocea</name>
    <dbReference type="NCBI Taxonomy" id="2904124"/>
    <lineage>
        <taxon>Bacteria</taxon>
        <taxon>Pseudomonadati</taxon>
        <taxon>Bacteroidota</taxon>
        <taxon>Flavobacteriia</taxon>
        <taxon>Flavobacteriales</taxon>
        <taxon>Flavobacteriaceae</taxon>
        <taxon>Christiangramia</taxon>
    </lineage>
</organism>
<accession>A0A9X1V025</accession>
<dbReference type="AlphaFoldDB" id="A0A9X1V025"/>
<evidence type="ECO:0000256" key="1">
    <source>
        <dbReference type="SAM" id="SignalP"/>
    </source>
</evidence>